<feature type="transmembrane region" description="Helical" evidence="5">
    <location>
        <begin position="99"/>
        <end position="119"/>
    </location>
</feature>
<evidence type="ECO:0000256" key="3">
    <source>
        <dbReference type="ARBA" id="ARBA00022989"/>
    </source>
</evidence>
<dbReference type="InterPro" id="IPR007016">
    <property type="entry name" value="O-antigen_ligase-rel_domated"/>
</dbReference>
<feature type="transmembrane region" description="Helical" evidence="5">
    <location>
        <begin position="340"/>
        <end position="361"/>
    </location>
</feature>
<evidence type="ECO:0000256" key="4">
    <source>
        <dbReference type="ARBA" id="ARBA00023136"/>
    </source>
</evidence>
<protein>
    <submittedName>
        <fullName evidence="8">Glycosyltransferase</fullName>
    </submittedName>
</protein>
<comment type="subcellular location">
    <subcellularLocation>
        <location evidence="1">Membrane</location>
        <topology evidence="1">Multi-pass membrane protein</topology>
    </subcellularLocation>
</comment>
<dbReference type="Pfam" id="PF00534">
    <property type="entry name" value="Glycos_transf_1"/>
    <property type="match status" value="1"/>
</dbReference>
<dbReference type="SUPFAM" id="SSF53756">
    <property type="entry name" value="UDP-Glycosyltransferase/glycogen phosphorylase"/>
    <property type="match status" value="1"/>
</dbReference>
<name>A0A6S6I3C9_ERYRH</name>
<feature type="transmembrane region" description="Helical" evidence="5">
    <location>
        <begin position="12"/>
        <end position="30"/>
    </location>
</feature>
<feature type="domain" description="Glycosyl transferase family 1" evidence="6">
    <location>
        <begin position="591"/>
        <end position="733"/>
    </location>
</feature>
<feature type="transmembrane region" description="Helical" evidence="5">
    <location>
        <begin position="262"/>
        <end position="284"/>
    </location>
</feature>
<feature type="transmembrane region" description="Helical" evidence="5">
    <location>
        <begin position="305"/>
        <end position="328"/>
    </location>
</feature>
<dbReference type="AlphaFoldDB" id="A0A6S6I3C9"/>
<feature type="transmembrane region" description="Helical" evidence="5">
    <location>
        <begin position="131"/>
        <end position="150"/>
    </location>
</feature>
<keyword evidence="8" id="KW-0808">Transferase</keyword>
<dbReference type="InterPro" id="IPR051533">
    <property type="entry name" value="WaaL-like"/>
</dbReference>
<feature type="transmembrane region" description="Helical" evidence="5">
    <location>
        <begin position="190"/>
        <end position="206"/>
    </location>
</feature>
<feature type="domain" description="O-antigen ligase-related" evidence="7">
    <location>
        <begin position="214"/>
        <end position="357"/>
    </location>
</feature>
<evidence type="ECO:0000256" key="1">
    <source>
        <dbReference type="ARBA" id="ARBA00004141"/>
    </source>
</evidence>
<dbReference type="PANTHER" id="PTHR37422">
    <property type="entry name" value="TEICHURONIC ACID BIOSYNTHESIS PROTEIN TUAE"/>
    <property type="match status" value="1"/>
</dbReference>
<dbReference type="GO" id="GO:0016020">
    <property type="term" value="C:membrane"/>
    <property type="evidence" value="ECO:0007669"/>
    <property type="project" value="UniProtKB-SubCell"/>
</dbReference>
<keyword evidence="3 5" id="KW-1133">Transmembrane helix</keyword>
<dbReference type="InterPro" id="IPR001296">
    <property type="entry name" value="Glyco_trans_1"/>
</dbReference>
<proteinExistence type="predicted"/>
<dbReference type="Pfam" id="PF04932">
    <property type="entry name" value="Wzy_C"/>
    <property type="match status" value="1"/>
</dbReference>
<sequence>MRIIMIKHKINKINQWTYSTVMILFMFNMINREFKLLGIVDLRVLTLLLITGNVFFNYKKTLHSIKTVSGFNKKVCYFYLSVLLSSMVSIVFKKEGLEIKNFLSLIFLYIYGFAVYFYLSVNKKHFKVNVLIMTVVISILTLVLSMYWAYSERNLYNHWSSIIGLITNERTRNLIGGNFRLAGYAEDANYASYSLIVGTIMVLFLIKSRYKYIFVAFCTVAYVFTASKTLLVGSIVVCIIYFSEKLIIDRKDFDFSFKYYKFKRYLVITLLSASIIISFILYMTKFELTHIVGSSMGLRFEMWKSAFRLFTYNPVFGGGLGAARHYFAVNGGWVVQTHNTILQIASENGIISLVIFISLMISVTNSRNKMVSLIGGIFCFFCLSYELIYLSFFPFVLLVNNLFSDSIKTNEKYNMFFVNSLKSGGAEKAVENLISVEKEGIINYIVLQDGYKKNLEYLGNNVIIHSSMKNPFATFLSIIKVNTIIDFHGIRALNLSNAHLLKSHLFSKFVKISDRTLYIFHSTSRSFTLTSYHKILYKFIYNNRIIGVLSDTIANDLIVKLEIEPKEYFVFKNSIPKERIEQVVENKTRVQDENCPYILFCGRLEEVKRPDFFINMFFESELYLDFKAIILGEGSLKNNLREQVKELGITDRVEFKGYMSEPFDFFRNSSATILCSDFEASPMVILECLYSGGRIVSYDCDFGPREVLKEELKNYLITTRDYDVWGEVVRGAVEYYPDEESFKLIFDNRDNIDTLSKLEQVFKHEFGGENDEIFICN</sequence>
<feature type="transmembrane region" description="Helical" evidence="5">
    <location>
        <begin position="76"/>
        <end position="93"/>
    </location>
</feature>
<evidence type="ECO:0000256" key="5">
    <source>
        <dbReference type="SAM" id="Phobius"/>
    </source>
</evidence>
<keyword evidence="2 5" id="KW-0812">Transmembrane</keyword>
<evidence type="ECO:0000313" key="8">
    <source>
        <dbReference type="EMBL" id="BCB22693.1"/>
    </source>
</evidence>
<evidence type="ECO:0000259" key="7">
    <source>
        <dbReference type="Pfam" id="PF04932"/>
    </source>
</evidence>
<organism evidence="8">
    <name type="scientific">Erysipelothrix rhusiopathiae</name>
    <dbReference type="NCBI Taxonomy" id="1648"/>
    <lineage>
        <taxon>Bacteria</taxon>
        <taxon>Bacillati</taxon>
        <taxon>Bacillota</taxon>
        <taxon>Erysipelotrichia</taxon>
        <taxon>Erysipelotrichales</taxon>
        <taxon>Erysipelotrichaceae</taxon>
        <taxon>Erysipelothrix</taxon>
    </lineage>
</organism>
<accession>A0A6S6I3C9</accession>
<keyword evidence="4 5" id="KW-0472">Membrane</keyword>
<dbReference type="PANTHER" id="PTHR37422:SF13">
    <property type="entry name" value="LIPOPOLYSACCHARIDE BIOSYNTHESIS PROTEIN PA4999-RELATED"/>
    <property type="match status" value="1"/>
</dbReference>
<reference evidence="8" key="1">
    <citation type="submission" date="2020-02" db="EMBL/GenBank/DDBJ databases">
        <title>Development of a multiplex PCR-based assay for rapid serotyping of Erysipelothrix species.</title>
        <authorList>
            <person name="Shimoji Y."/>
            <person name="Shiraiwa K."/>
            <person name="Tominaga H."/>
            <person name="Nishikawa S."/>
            <person name="Eguchi M."/>
            <person name="Hikono H."/>
            <person name="Ogawa Y."/>
        </authorList>
    </citation>
    <scope>NUCLEOTIDE SEQUENCE</scope>
    <source>
        <strain evidence="8">Tanzania</strain>
    </source>
</reference>
<feature type="transmembrane region" description="Helical" evidence="5">
    <location>
        <begin position="373"/>
        <end position="399"/>
    </location>
</feature>
<dbReference type="GO" id="GO:0016757">
    <property type="term" value="F:glycosyltransferase activity"/>
    <property type="evidence" value="ECO:0007669"/>
    <property type="project" value="InterPro"/>
</dbReference>
<evidence type="ECO:0000259" key="6">
    <source>
        <dbReference type="Pfam" id="PF00534"/>
    </source>
</evidence>
<dbReference type="Gene3D" id="3.40.50.2000">
    <property type="entry name" value="Glycogen Phosphorylase B"/>
    <property type="match status" value="2"/>
</dbReference>
<dbReference type="EMBL" id="LC528605">
    <property type="protein sequence ID" value="BCB22693.1"/>
    <property type="molecule type" value="Genomic_DNA"/>
</dbReference>
<evidence type="ECO:0000256" key="2">
    <source>
        <dbReference type="ARBA" id="ARBA00022692"/>
    </source>
</evidence>
<feature type="transmembrane region" description="Helical" evidence="5">
    <location>
        <begin position="36"/>
        <end position="56"/>
    </location>
</feature>
<feature type="transmembrane region" description="Helical" evidence="5">
    <location>
        <begin position="213"/>
        <end position="242"/>
    </location>
</feature>